<evidence type="ECO:0000313" key="3">
    <source>
        <dbReference type="WBParaSite" id="L893_g31362.t1"/>
    </source>
</evidence>
<keyword evidence="1" id="KW-0812">Transmembrane</keyword>
<organism evidence="2 3">
    <name type="scientific">Steinernema glaseri</name>
    <dbReference type="NCBI Taxonomy" id="37863"/>
    <lineage>
        <taxon>Eukaryota</taxon>
        <taxon>Metazoa</taxon>
        <taxon>Ecdysozoa</taxon>
        <taxon>Nematoda</taxon>
        <taxon>Chromadorea</taxon>
        <taxon>Rhabditida</taxon>
        <taxon>Tylenchina</taxon>
        <taxon>Panagrolaimomorpha</taxon>
        <taxon>Strongyloidoidea</taxon>
        <taxon>Steinernematidae</taxon>
        <taxon>Steinernema</taxon>
    </lineage>
</organism>
<feature type="transmembrane region" description="Helical" evidence="1">
    <location>
        <begin position="50"/>
        <end position="72"/>
    </location>
</feature>
<dbReference type="WBParaSite" id="L893_g31362.t1">
    <property type="protein sequence ID" value="L893_g31362.t1"/>
    <property type="gene ID" value="L893_g31362"/>
</dbReference>
<sequence>MFCSRTATPVVVQSRIFASSFLLQVDLFSLSASKTTHGVNSGTKPISTNYFYAVMGNMALQLVTLGIHPLFFQYPLLTPQQSVCI</sequence>
<evidence type="ECO:0000256" key="1">
    <source>
        <dbReference type="SAM" id="Phobius"/>
    </source>
</evidence>
<evidence type="ECO:0000313" key="2">
    <source>
        <dbReference type="Proteomes" id="UP000095287"/>
    </source>
</evidence>
<dbReference type="AlphaFoldDB" id="A0A1I7ZZM1"/>
<accession>A0A1I7ZZM1</accession>
<protein>
    <submittedName>
        <fullName evidence="3">7TM_GPCR_Srx domain-containing protein</fullName>
    </submittedName>
</protein>
<keyword evidence="1" id="KW-1133">Transmembrane helix</keyword>
<name>A0A1I7ZZM1_9BILA</name>
<proteinExistence type="predicted"/>
<dbReference type="Proteomes" id="UP000095287">
    <property type="component" value="Unplaced"/>
</dbReference>
<keyword evidence="2" id="KW-1185">Reference proteome</keyword>
<keyword evidence="1" id="KW-0472">Membrane</keyword>
<reference evidence="3" key="1">
    <citation type="submission" date="2016-11" db="UniProtKB">
        <authorList>
            <consortium name="WormBaseParasite"/>
        </authorList>
    </citation>
    <scope>IDENTIFICATION</scope>
</reference>